<sequence length="128" mass="14142">MHDPKLQNLNLYMQKFDQRLLSWKNLQPSGSVKYTGLSSSPMFAEAKDLNDSIDVREEAVSSESETISSCMIIWSSSISDASDPYVLNKSLLMAVFAVSTNHSSSGSALRRRKLAKSVASMNSSTSWK</sequence>
<accession>A0A8T2YAC1</accession>
<evidence type="ECO:0000313" key="1">
    <source>
        <dbReference type="EMBL" id="KAH8502128.1"/>
    </source>
</evidence>
<evidence type="ECO:0000313" key="2">
    <source>
        <dbReference type="Proteomes" id="UP000807159"/>
    </source>
</evidence>
<comment type="caution">
    <text evidence="1">The sequence shown here is derived from an EMBL/GenBank/DDBJ whole genome shotgun (WGS) entry which is preliminary data.</text>
</comment>
<organism evidence="1 2">
    <name type="scientific">Populus deltoides</name>
    <name type="common">Eastern poplar</name>
    <name type="synonym">Eastern cottonwood</name>
    <dbReference type="NCBI Taxonomy" id="3696"/>
    <lineage>
        <taxon>Eukaryota</taxon>
        <taxon>Viridiplantae</taxon>
        <taxon>Streptophyta</taxon>
        <taxon>Embryophyta</taxon>
        <taxon>Tracheophyta</taxon>
        <taxon>Spermatophyta</taxon>
        <taxon>Magnoliopsida</taxon>
        <taxon>eudicotyledons</taxon>
        <taxon>Gunneridae</taxon>
        <taxon>Pentapetalae</taxon>
        <taxon>rosids</taxon>
        <taxon>fabids</taxon>
        <taxon>Malpighiales</taxon>
        <taxon>Salicaceae</taxon>
        <taxon>Saliceae</taxon>
        <taxon>Populus</taxon>
    </lineage>
</organism>
<keyword evidence="2" id="KW-1185">Reference proteome</keyword>
<protein>
    <submittedName>
        <fullName evidence="1">Uncharacterized protein</fullName>
    </submittedName>
</protein>
<dbReference type="Proteomes" id="UP000807159">
    <property type="component" value="Chromosome 8"/>
</dbReference>
<name>A0A8T2YAC1_POPDE</name>
<reference evidence="1" key="1">
    <citation type="journal article" date="2021" name="J. Hered.">
        <title>Genome Assembly of Salicaceae Populus deltoides (Eastern Cottonwood) I-69 Based on Nanopore Sequencing and Hi-C Technologies.</title>
        <authorList>
            <person name="Bai S."/>
            <person name="Wu H."/>
            <person name="Zhang J."/>
            <person name="Pan Z."/>
            <person name="Zhao W."/>
            <person name="Li Z."/>
            <person name="Tong C."/>
        </authorList>
    </citation>
    <scope>NUCLEOTIDE SEQUENCE</scope>
    <source>
        <tissue evidence="1">Leaf</tissue>
    </source>
</reference>
<dbReference type="EMBL" id="JACEGQ020000008">
    <property type="protein sequence ID" value="KAH8502128.1"/>
    <property type="molecule type" value="Genomic_DNA"/>
</dbReference>
<proteinExistence type="predicted"/>
<dbReference type="AlphaFoldDB" id="A0A8T2YAC1"/>
<gene>
    <name evidence="1" type="ORF">H0E87_016768</name>
</gene>